<dbReference type="GO" id="GO:0005829">
    <property type="term" value="C:cytosol"/>
    <property type="evidence" value="ECO:0007669"/>
    <property type="project" value="TreeGrafter"/>
</dbReference>
<evidence type="ECO:0000313" key="4">
    <source>
        <dbReference type="Proteomes" id="UP001319200"/>
    </source>
</evidence>
<comment type="caution">
    <text evidence="3">The sequence shown here is derived from an EMBL/GenBank/DDBJ whole genome shotgun (WGS) entry which is preliminary data.</text>
</comment>
<reference evidence="3 4" key="1">
    <citation type="submission" date="2021-05" db="EMBL/GenBank/DDBJ databases">
        <title>A Polyphasic approach of four new species of the genus Ohtaekwangia: Ohtaekwangia histidinii sp. nov., Ohtaekwangia cretensis sp. nov., Ohtaekwangia indiensis sp. nov., Ohtaekwangia reichenbachii sp. nov. from diverse environment.</title>
        <authorList>
            <person name="Octaviana S."/>
        </authorList>
    </citation>
    <scope>NUCLEOTIDE SEQUENCE [LARGE SCALE GENOMIC DNA]</scope>
    <source>
        <strain evidence="3 4">PWU4</strain>
    </source>
</reference>
<dbReference type="SUPFAM" id="SSF51161">
    <property type="entry name" value="Trimeric LpxA-like enzymes"/>
    <property type="match status" value="1"/>
</dbReference>
<name>A0AAP2DQB3_9BACT</name>
<dbReference type="InterPro" id="IPR051159">
    <property type="entry name" value="Hexapeptide_acetyltransf"/>
</dbReference>
<dbReference type="InterPro" id="IPR011004">
    <property type="entry name" value="Trimer_LpxA-like_sf"/>
</dbReference>
<dbReference type="Proteomes" id="UP001319200">
    <property type="component" value="Unassembled WGS sequence"/>
</dbReference>
<dbReference type="PANTHER" id="PTHR23416:SF23">
    <property type="entry name" value="ACETYLTRANSFERASE C18B11.09C-RELATED"/>
    <property type="match status" value="1"/>
</dbReference>
<evidence type="ECO:0000256" key="1">
    <source>
        <dbReference type="ARBA" id="ARBA00007274"/>
    </source>
</evidence>
<keyword evidence="3" id="KW-0012">Acyltransferase</keyword>
<dbReference type="EMBL" id="JAHESF010000042">
    <property type="protein sequence ID" value="MBT1700535.1"/>
    <property type="molecule type" value="Genomic_DNA"/>
</dbReference>
<dbReference type="AlphaFoldDB" id="A0AAP2DQB3"/>
<dbReference type="InterPro" id="IPR001451">
    <property type="entry name" value="Hexapep"/>
</dbReference>
<dbReference type="GO" id="GO:0008374">
    <property type="term" value="F:O-acyltransferase activity"/>
    <property type="evidence" value="ECO:0007669"/>
    <property type="project" value="TreeGrafter"/>
</dbReference>
<comment type="similarity">
    <text evidence="1">Belongs to the transferase hexapeptide repeat family.</text>
</comment>
<evidence type="ECO:0000256" key="2">
    <source>
        <dbReference type="ARBA" id="ARBA00022679"/>
    </source>
</evidence>
<organism evidence="3 4">
    <name type="scientific">Chryseosolibacter histidini</name>
    <dbReference type="NCBI Taxonomy" id="2782349"/>
    <lineage>
        <taxon>Bacteria</taxon>
        <taxon>Pseudomonadati</taxon>
        <taxon>Bacteroidota</taxon>
        <taxon>Cytophagia</taxon>
        <taxon>Cytophagales</taxon>
        <taxon>Chryseotaleaceae</taxon>
        <taxon>Chryseosolibacter</taxon>
    </lineage>
</organism>
<dbReference type="PANTHER" id="PTHR23416">
    <property type="entry name" value="SIALIC ACID SYNTHASE-RELATED"/>
    <property type="match status" value="1"/>
</dbReference>
<evidence type="ECO:0000313" key="3">
    <source>
        <dbReference type="EMBL" id="MBT1700535.1"/>
    </source>
</evidence>
<dbReference type="Pfam" id="PF00132">
    <property type="entry name" value="Hexapep"/>
    <property type="match status" value="1"/>
</dbReference>
<keyword evidence="4" id="KW-1185">Reference proteome</keyword>
<dbReference type="Gene3D" id="2.160.10.10">
    <property type="entry name" value="Hexapeptide repeat proteins"/>
    <property type="match status" value="2"/>
</dbReference>
<dbReference type="RefSeq" id="WP_254169224.1">
    <property type="nucleotide sequence ID" value="NZ_JAHESF010000042.1"/>
</dbReference>
<dbReference type="CDD" id="cd04647">
    <property type="entry name" value="LbH_MAT_like"/>
    <property type="match status" value="1"/>
</dbReference>
<proteinExistence type="inferred from homology"/>
<gene>
    <name evidence="3" type="ORF">KK083_26845</name>
</gene>
<accession>A0AAP2DQB3</accession>
<sequence>MKFSNIDLGNNVEIDPSTSFNNIRIGDNVKIAKRCSVYGSAAHILEIRNDSYVGMNTIIDGYAEKVIIGTNVSIAPNVHIMSASGPNASKALQRVFPITSGPVTIGDHSWIGAGAVIMPGVTLGKYCIVAVNSFVNKSFPDFTIIGGAPAKVIREMTEAEKAKILSE</sequence>
<keyword evidence="2" id="KW-0808">Transferase</keyword>
<protein>
    <submittedName>
        <fullName evidence="3">Acyltransferase</fullName>
    </submittedName>
</protein>